<proteinExistence type="predicted"/>
<protein>
    <submittedName>
        <fullName evidence="1">Uncharacterized protein</fullName>
    </submittedName>
</protein>
<name>A0ACB9IE98_9ASTR</name>
<comment type="caution">
    <text evidence="1">The sequence shown here is derived from an EMBL/GenBank/DDBJ whole genome shotgun (WGS) entry which is preliminary data.</text>
</comment>
<dbReference type="Proteomes" id="UP001056120">
    <property type="component" value="Linkage Group LG08"/>
</dbReference>
<dbReference type="EMBL" id="CM042025">
    <property type="protein sequence ID" value="KAI3805993.1"/>
    <property type="molecule type" value="Genomic_DNA"/>
</dbReference>
<sequence>MDATRTSSPCLDTKVLTLENDIFNSKIYLKLGLKGRTNQNHENPKVLSLLSSHLQKHVEKNEKLLLATQTKDVPTVFHGSRAPTLTIQQYIDRIFKYSRCSPSCFVVAHIYIDRLIQSENIILTSLNVHRLLITSIMLATKFIDEAFFNNAYYAKVGGITRAEMNRLEMKFLFGIDFRLYVNHSTFEKYCLELMSEGSEEVQKERLVHGSYGIIVNRSKNKDDSTNPTIEIHIE</sequence>
<gene>
    <name evidence="1" type="ORF">L1987_21881</name>
</gene>
<reference evidence="2" key="1">
    <citation type="journal article" date="2022" name="Mol. Ecol. Resour.">
        <title>The genomes of chicory, endive, great burdock and yacon provide insights into Asteraceae palaeo-polyploidization history and plant inulin production.</title>
        <authorList>
            <person name="Fan W."/>
            <person name="Wang S."/>
            <person name="Wang H."/>
            <person name="Wang A."/>
            <person name="Jiang F."/>
            <person name="Liu H."/>
            <person name="Zhao H."/>
            <person name="Xu D."/>
            <person name="Zhang Y."/>
        </authorList>
    </citation>
    <scope>NUCLEOTIDE SEQUENCE [LARGE SCALE GENOMIC DNA]</scope>
    <source>
        <strain evidence="2">cv. Yunnan</strain>
    </source>
</reference>
<accession>A0ACB9IE98</accession>
<evidence type="ECO:0000313" key="1">
    <source>
        <dbReference type="EMBL" id="KAI3805993.1"/>
    </source>
</evidence>
<evidence type="ECO:0000313" key="2">
    <source>
        <dbReference type="Proteomes" id="UP001056120"/>
    </source>
</evidence>
<keyword evidence="2" id="KW-1185">Reference proteome</keyword>
<organism evidence="1 2">
    <name type="scientific">Smallanthus sonchifolius</name>
    <dbReference type="NCBI Taxonomy" id="185202"/>
    <lineage>
        <taxon>Eukaryota</taxon>
        <taxon>Viridiplantae</taxon>
        <taxon>Streptophyta</taxon>
        <taxon>Embryophyta</taxon>
        <taxon>Tracheophyta</taxon>
        <taxon>Spermatophyta</taxon>
        <taxon>Magnoliopsida</taxon>
        <taxon>eudicotyledons</taxon>
        <taxon>Gunneridae</taxon>
        <taxon>Pentapetalae</taxon>
        <taxon>asterids</taxon>
        <taxon>campanulids</taxon>
        <taxon>Asterales</taxon>
        <taxon>Asteraceae</taxon>
        <taxon>Asteroideae</taxon>
        <taxon>Heliantheae alliance</taxon>
        <taxon>Millerieae</taxon>
        <taxon>Smallanthus</taxon>
    </lineage>
</organism>
<reference evidence="1 2" key="2">
    <citation type="journal article" date="2022" name="Mol. Ecol. Resour.">
        <title>The genomes of chicory, endive, great burdock and yacon provide insights into Asteraceae paleo-polyploidization history and plant inulin production.</title>
        <authorList>
            <person name="Fan W."/>
            <person name="Wang S."/>
            <person name="Wang H."/>
            <person name="Wang A."/>
            <person name="Jiang F."/>
            <person name="Liu H."/>
            <person name="Zhao H."/>
            <person name="Xu D."/>
            <person name="Zhang Y."/>
        </authorList>
    </citation>
    <scope>NUCLEOTIDE SEQUENCE [LARGE SCALE GENOMIC DNA]</scope>
    <source>
        <strain evidence="2">cv. Yunnan</strain>
        <tissue evidence="1">Leaves</tissue>
    </source>
</reference>